<feature type="domain" description="UPF0029" evidence="3">
    <location>
        <begin position="148"/>
        <end position="186"/>
    </location>
</feature>
<evidence type="ECO:0000313" key="4">
    <source>
        <dbReference type="EMBL" id="MDO4841845.1"/>
    </source>
</evidence>
<organism evidence="4 5">
    <name type="scientific">Phoenicibacter congonensis</name>
    <dbReference type="NCBI Taxonomy" id="1944646"/>
    <lineage>
        <taxon>Bacteria</taxon>
        <taxon>Bacillati</taxon>
        <taxon>Actinomycetota</taxon>
        <taxon>Coriobacteriia</taxon>
        <taxon>Eggerthellales</taxon>
        <taxon>Eggerthellaceae</taxon>
        <taxon>Phoenicibacter</taxon>
    </lineage>
</organism>
<proteinExistence type="inferred from homology"/>
<comment type="caution">
    <text evidence="4">The sequence shown here is derived from an EMBL/GenBank/DDBJ whole genome shotgun (WGS) entry which is preliminary data.</text>
</comment>
<sequence>MKEKFFTIDGLVAGEIVEKKSRFIAQICHVESEDEALTFIADVKKEHIQARHNVYAYIVGAQSSATQRIRFTDDGEPSQTAGKPTLETLQHASLCNVACVVTRYFGGTLLGTGGLVRAYSGAVKAAIENAQAEGLYHEVVEYDEKVETCSYSAFEQLKRIIEQQNGIILNVDYAEEVTVQFKVPKA</sequence>
<reference evidence="4" key="1">
    <citation type="submission" date="2023-07" db="EMBL/GenBank/DDBJ databases">
        <title>Between Cages and Wild: Unraveling the Impact of Captivity on Animal Microbiomes and Antimicrobial Resistance.</title>
        <authorList>
            <person name="Schmartz G.P."/>
            <person name="Rehner J."/>
            <person name="Schuff M.J."/>
            <person name="Becker S.L."/>
            <person name="Kravczyk M."/>
            <person name="Gurevich A."/>
            <person name="Francke R."/>
            <person name="Mueller R."/>
            <person name="Keller V."/>
            <person name="Keller A."/>
        </authorList>
    </citation>
    <scope>NUCLEOTIDE SEQUENCE</scope>
    <source>
        <strain evidence="4">S12M_St_49</strain>
    </source>
</reference>
<gene>
    <name evidence="4" type="ORF">Q3982_04125</name>
</gene>
<dbReference type="InterPro" id="IPR015796">
    <property type="entry name" value="Impact_YigZ-like"/>
</dbReference>
<name>A0AA43U937_9ACTN</name>
<dbReference type="InterPro" id="IPR015269">
    <property type="entry name" value="UPF0029_Impact_C"/>
</dbReference>
<dbReference type="EMBL" id="JAUMVS010000055">
    <property type="protein sequence ID" value="MDO4841845.1"/>
    <property type="molecule type" value="Genomic_DNA"/>
</dbReference>
<dbReference type="Pfam" id="PF09186">
    <property type="entry name" value="DUF1949"/>
    <property type="match status" value="1"/>
</dbReference>
<evidence type="ECO:0000256" key="1">
    <source>
        <dbReference type="ARBA" id="ARBA00007665"/>
    </source>
</evidence>
<dbReference type="InterPro" id="IPR023582">
    <property type="entry name" value="Impact"/>
</dbReference>
<feature type="domain" description="Impact N-terminal" evidence="2">
    <location>
        <begin position="19"/>
        <end position="127"/>
    </location>
</feature>
<dbReference type="GO" id="GO:0006446">
    <property type="term" value="P:regulation of translational initiation"/>
    <property type="evidence" value="ECO:0007669"/>
    <property type="project" value="TreeGrafter"/>
</dbReference>
<dbReference type="InterPro" id="IPR020568">
    <property type="entry name" value="Ribosomal_Su5_D2-typ_SF"/>
</dbReference>
<dbReference type="SUPFAM" id="SSF54211">
    <property type="entry name" value="Ribosomal protein S5 domain 2-like"/>
    <property type="match status" value="1"/>
</dbReference>
<dbReference type="InterPro" id="IPR001498">
    <property type="entry name" value="Impact_N"/>
</dbReference>
<evidence type="ECO:0000259" key="2">
    <source>
        <dbReference type="Pfam" id="PF01205"/>
    </source>
</evidence>
<dbReference type="SUPFAM" id="SSF54980">
    <property type="entry name" value="EF-G C-terminal domain-like"/>
    <property type="match status" value="1"/>
</dbReference>
<dbReference type="Gene3D" id="3.30.230.30">
    <property type="entry name" value="Impact, N-terminal domain"/>
    <property type="match status" value="1"/>
</dbReference>
<dbReference type="NCBIfam" id="TIGR00257">
    <property type="entry name" value="IMPACT_YIGZ"/>
    <property type="match status" value="1"/>
</dbReference>
<dbReference type="Gene3D" id="3.30.70.240">
    <property type="match status" value="1"/>
</dbReference>
<dbReference type="GO" id="GO:0005737">
    <property type="term" value="C:cytoplasm"/>
    <property type="evidence" value="ECO:0007669"/>
    <property type="project" value="TreeGrafter"/>
</dbReference>
<dbReference type="InterPro" id="IPR035647">
    <property type="entry name" value="EFG_III/V"/>
</dbReference>
<dbReference type="InterPro" id="IPR036956">
    <property type="entry name" value="Impact_N_sf"/>
</dbReference>
<evidence type="ECO:0000313" key="5">
    <source>
        <dbReference type="Proteomes" id="UP001168575"/>
    </source>
</evidence>
<accession>A0AA43U937</accession>
<dbReference type="Pfam" id="PF01205">
    <property type="entry name" value="Impact_N"/>
    <property type="match status" value="1"/>
</dbReference>
<dbReference type="PANTHER" id="PTHR16301">
    <property type="entry name" value="IMPACT-RELATED"/>
    <property type="match status" value="1"/>
</dbReference>
<dbReference type="AlphaFoldDB" id="A0AA43U937"/>
<evidence type="ECO:0000259" key="3">
    <source>
        <dbReference type="Pfam" id="PF09186"/>
    </source>
</evidence>
<dbReference type="PANTHER" id="PTHR16301:SF20">
    <property type="entry name" value="IMPACT FAMILY MEMBER YIGZ"/>
    <property type="match status" value="1"/>
</dbReference>
<dbReference type="Proteomes" id="UP001168575">
    <property type="component" value="Unassembled WGS sequence"/>
</dbReference>
<protein>
    <submittedName>
        <fullName evidence="4">YigZ family protein</fullName>
    </submittedName>
</protein>
<keyword evidence="5" id="KW-1185">Reference proteome</keyword>
<comment type="similarity">
    <text evidence="1">Belongs to the IMPACT family.</text>
</comment>